<dbReference type="InterPro" id="IPR001279">
    <property type="entry name" value="Metallo-B-lactamas"/>
</dbReference>
<dbReference type="InterPro" id="IPR032282">
    <property type="entry name" value="HAGH_C"/>
</dbReference>
<comment type="similarity">
    <text evidence="4">Belongs to the metallo-beta-lactamase superfamily. Glyoxalase II family.</text>
</comment>
<evidence type="ECO:0000256" key="9">
    <source>
        <dbReference type="ARBA" id="ARBA00031044"/>
    </source>
</evidence>
<evidence type="ECO:0000256" key="2">
    <source>
        <dbReference type="ARBA" id="ARBA00001947"/>
    </source>
</evidence>
<dbReference type="InterPro" id="IPR035680">
    <property type="entry name" value="Clx_II_MBL"/>
</dbReference>
<protein>
    <recommendedName>
        <fullName evidence="5">hydroxyacylglutathione hydrolase</fullName>
        <ecNumber evidence="5">3.1.2.6</ecNumber>
    </recommendedName>
    <alternativeName>
        <fullName evidence="9">Glyoxalase II</fullName>
    </alternativeName>
</protein>
<comment type="pathway">
    <text evidence="3">Secondary metabolite metabolism; methylglyoxal degradation; (R)-lactate from methylglyoxal: step 2/2.</text>
</comment>
<evidence type="ECO:0000256" key="4">
    <source>
        <dbReference type="ARBA" id="ARBA00006759"/>
    </source>
</evidence>
<dbReference type="Pfam" id="PF16123">
    <property type="entry name" value="HAGH_C"/>
    <property type="match status" value="1"/>
</dbReference>
<dbReference type="GO" id="GO:0019243">
    <property type="term" value="P:methylglyoxal catabolic process to D-lactate via S-lactoyl-glutathione"/>
    <property type="evidence" value="ECO:0007669"/>
    <property type="project" value="InterPro"/>
</dbReference>
<reference evidence="11" key="1">
    <citation type="journal article" date="2020" name="J. Eukaryot. Microbiol.">
        <title>De novo Sequencing, Assembly and Annotation of the Transcriptome for the Free-Living Testate Amoeba Arcella intermedia.</title>
        <authorList>
            <person name="Ribeiro G.M."/>
            <person name="Porfirio-Sousa A.L."/>
            <person name="Maurer-Alcala X.X."/>
            <person name="Katz L.A."/>
            <person name="Lahr D.J.G."/>
        </authorList>
    </citation>
    <scope>NUCLEOTIDE SEQUENCE</scope>
</reference>
<dbReference type="SUPFAM" id="SSF56281">
    <property type="entry name" value="Metallo-hydrolase/oxidoreductase"/>
    <property type="match status" value="1"/>
</dbReference>
<evidence type="ECO:0000259" key="10">
    <source>
        <dbReference type="SMART" id="SM00849"/>
    </source>
</evidence>
<keyword evidence="8" id="KW-0862">Zinc</keyword>
<dbReference type="PANTHER" id="PTHR11935:SF94">
    <property type="entry name" value="TENZING NORGAY, ISOFORM C"/>
    <property type="match status" value="1"/>
</dbReference>
<feature type="domain" description="Metallo-beta-lactamase" evidence="10">
    <location>
        <begin position="13"/>
        <end position="174"/>
    </location>
</feature>
<comment type="cofactor">
    <cofactor evidence="2">
        <name>Zn(2+)</name>
        <dbReference type="ChEBI" id="CHEBI:29105"/>
    </cofactor>
</comment>
<evidence type="ECO:0000256" key="6">
    <source>
        <dbReference type="ARBA" id="ARBA00022723"/>
    </source>
</evidence>
<dbReference type="HAMAP" id="MF_01374">
    <property type="entry name" value="Glyoxalase_2"/>
    <property type="match status" value="1"/>
</dbReference>
<evidence type="ECO:0000313" key="11">
    <source>
        <dbReference type="EMBL" id="NDV35437.1"/>
    </source>
</evidence>
<dbReference type="AlphaFoldDB" id="A0A6B2LF28"/>
<dbReference type="GO" id="GO:0046872">
    <property type="term" value="F:metal ion binding"/>
    <property type="evidence" value="ECO:0007669"/>
    <property type="project" value="UniProtKB-KW"/>
</dbReference>
<dbReference type="EC" id="3.1.2.6" evidence="5"/>
<dbReference type="SMART" id="SM00849">
    <property type="entry name" value="Lactamase_B"/>
    <property type="match status" value="1"/>
</dbReference>
<dbReference type="PANTHER" id="PTHR11935">
    <property type="entry name" value="BETA LACTAMASE DOMAIN"/>
    <property type="match status" value="1"/>
</dbReference>
<name>A0A6B2LF28_9EUKA</name>
<dbReference type="NCBIfam" id="TIGR03413">
    <property type="entry name" value="GSH_gloB"/>
    <property type="match status" value="1"/>
</dbReference>
<comment type="catalytic activity">
    <reaction evidence="1">
        <text>an S-(2-hydroxyacyl)glutathione + H2O = a 2-hydroxy carboxylate + glutathione + H(+)</text>
        <dbReference type="Rhea" id="RHEA:21864"/>
        <dbReference type="ChEBI" id="CHEBI:15377"/>
        <dbReference type="ChEBI" id="CHEBI:15378"/>
        <dbReference type="ChEBI" id="CHEBI:57925"/>
        <dbReference type="ChEBI" id="CHEBI:58896"/>
        <dbReference type="ChEBI" id="CHEBI:71261"/>
        <dbReference type="EC" id="3.1.2.6"/>
    </reaction>
</comment>
<sequence length="259" mass="28345">MKVHPIRVLGNSANYAYLIIDTKSNTAAAVDPAEPDTIIAEANKLNVNITTILTTHHHWDHANGNPGMVEKIPGLVVVGADDRIPCLNHKVGEGSELKLGDIQISVRFTPCHTSGHVYYIAKGPDSNTLALFSGDTLFIAGCGKFFEGTAEQMHHALMNVAAKLPGDTQVWCGHEYTVSNLRFALSVDPQNTILQEKYKWAQERVGSSLPTVPSTIEEELSYNPFMRVNLPALKTAVGDPTDSDITTMHKLREAKNNFK</sequence>
<keyword evidence="6" id="KW-0479">Metal-binding</keyword>
<dbReference type="PIRSF" id="PIRSF005457">
    <property type="entry name" value="Glx"/>
    <property type="match status" value="1"/>
</dbReference>
<evidence type="ECO:0000256" key="5">
    <source>
        <dbReference type="ARBA" id="ARBA00011917"/>
    </source>
</evidence>
<dbReference type="GO" id="GO:0004416">
    <property type="term" value="F:hydroxyacylglutathione hydrolase activity"/>
    <property type="evidence" value="ECO:0007669"/>
    <property type="project" value="UniProtKB-EC"/>
</dbReference>
<dbReference type="InterPro" id="IPR036866">
    <property type="entry name" value="RibonucZ/Hydroxyglut_hydro"/>
</dbReference>
<accession>A0A6B2LF28</accession>
<proteinExistence type="inferred from homology"/>
<evidence type="ECO:0000256" key="8">
    <source>
        <dbReference type="ARBA" id="ARBA00022833"/>
    </source>
</evidence>
<evidence type="ECO:0000256" key="1">
    <source>
        <dbReference type="ARBA" id="ARBA00001623"/>
    </source>
</evidence>
<dbReference type="FunFam" id="3.60.15.10:FF:000019">
    <property type="entry name" value="Hydroxyacylglutathione hydrolase, mitochondrial"/>
    <property type="match status" value="1"/>
</dbReference>
<dbReference type="EMBL" id="GIBP01006468">
    <property type="protein sequence ID" value="NDV35437.1"/>
    <property type="molecule type" value="Transcribed_RNA"/>
</dbReference>
<evidence type="ECO:0000256" key="3">
    <source>
        <dbReference type="ARBA" id="ARBA00004963"/>
    </source>
</evidence>
<keyword evidence="7" id="KW-0378">Hydrolase</keyword>
<dbReference type="InterPro" id="IPR017782">
    <property type="entry name" value="Hydroxyacylglutathione_Hdrlase"/>
</dbReference>
<evidence type="ECO:0000256" key="7">
    <source>
        <dbReference type="ARBA" id="ARBA00022801"/>
    </source>
</evidence>
<dbReference type="Gene3D" id="3.60.15.10">
    <property type="entry name" value="Ribonuclease Z/Hydroxyacylglutathione hydrolase-like"/>
    <property type="match status" value="1"/>
</dbReference>
<dbReference type="CDD" id="cd07723">
    <property type="entry name" value="hydroxyacylglutathione_hydrolase_MBL-fold"/>
    <property type="match status" value="1"/>
</dbReference>
<dbReference type="Pfam" id="PF00753">
    <property type="entry name" value="Lactamase_B"/>
    <property type="match status" value="1"/>
</dbReference>
<organism evidence="11">
    <name type="scientific">Arcella intermedia</name>
    <dbReference type="NCBI Taxonomy" id="1963864"/>
    <lineage>
        <taxon>Eukaryota</taxon>
        <taxon>Amoebozoa</taxon>
        <taxon>Tubulinea</taxon>
        <taxon>Elardia</taxon>
        <taxon>Arcellinida</taxon>
        <taxon>Sphaerothecina</taxon>
        <taxon>Arcellidae</taxon>
        <taxon>Arcella</taxon>
    </lineage>
</organism>